<dbReference type="InterPro" id="IPR028307">
    <property type="entry name" value="Lin-54_fam"/>
</dbReference>
<organism evidence="6 8">
    <name type="scientific">Medicago truncatula</name>
    <name type="common">Barrel medic</name>
    <name type="synonym">Medicago tribuloides</name>
    <dbReference type="NCBI Taxonomy" id="3880"/>
    <lineage>
        <taxon>Eukaryota</taxon>
        <taxon>Viridiplantae</taxon>
        <taxon>Streptophyta</taxon>
        <taxon>Embryophyta</taxon>
        <taxon>Tracheophyta</taxon>
        <taxon>Spermatophyta</taxon>
        <taxon>Magnoliopsida</taxon>
        <taxon>eudicotyledons</taxon>
        <taxon>Gunneridae</taxon>
        <taxon>Pentapetalae</taxon>
        <taxon>rosids</taxon>
        <taxon>fabids</taxon>
        <taxon>Fabales</taxon>
        <taxon>Fabaceae</taxon>
        <taxon>Papilionoideae</taxon>
        <taxon>50 kb inversion clade</taxon>
        <taxon>NPAAA clade</taxon>
        <taxon>Hologalegina</taxon>
        <taxon>IRL clade</taxon>
        <taxon>Trifolieae</taxon>
        <taxon>Medicago</taxon>
    </lineage>
</organism>
<comment type="subcellular location">
    <subcellularLocation>
        <location evidence="1">Nucleus</location>
    </subcellularLocation>
</comment>
<name>A0A072V2F6_MEDTR</name>
<proteinExistence type="inferred from homology"/>
<dbReference type="PANTHER" id="PTHR12446:SF62">
    <property type="entry name" value="TESMIN_TSO1-LIKE CXC DOMAIN PROTEIN"/>
    <property type="match status" value="1"/>
</dbReference>
<evidence type="ECO:0000313" key="7">
    <source>
        <dbReference type="EnsemblPlants" id="KEH36037"/>
    </source>
</evidence>
<reference evidence="7" key="3">
    <citation type="submission" date="2015-04" db="UniProtKB">
        <authorList>
            <consortium name="EnsemblPlants"/>
        </authorList>
    </citation>
    <scope>IDENTIFICATION</scope>
    <source>
        <strain evidence="7">cv. Jemalong A17</strain>
    </source>
</reference>
<evidence type="ECO:0000313" key="8">
    <source>
        <dbReference type="Proteomes" id="UP000002051"/>
    </source>
</evidence>
<dbReference type="STRING" id="3880.A0A072V2F6"/>
<dbReference type="InterPro" id="IPR033467">
    <property type="entry name" value="Tesmin/TSO1-like_CXC"/>
</dbReference>
<reference evidence="6 8" key="2">
    <citation type="journal article" date="2014" name="BMC Genomics">
        <title>An improved genome release (version Mt4.0) for the model legume Medicago truncatula.</title>
        <authorList>
            <person name="Tang H."/>
            <person name="Krishnakumar V."/>
            <person name="Bidwell S."/>
            <person name="Rosen B."/>
            <person name="Chan A."/>
            <person name="Zhou S."/>
            <person name="Gentzbittel L."/>
            <person name="Childs K.L."/>
            <person name="Yandell M."/>
            <person name="Gundlach H."/>
            <person name="Mayer K.F."/>
            <person name="Schwartz D.C."/>
            <person name="Town C.D."/>
        </authorList>
    </citation>
    <scope>GENOME REANNOTATION</scope>
    <source>
        <strain evidence="6">A17</strain>
        <strain evidence="7 8">cv. Jemalong A17</strain>
    </source>
</reference>
<dbReference type="AlphaFoldDB" id="A0A072V2F6"/>
<dbReference type="GO" id="GO:0005634">
    <property type="term" value="C:nucleus"/>
    <property type="evidence" value="ECO:0000318"/>
    <property type="project" value="GO_Central"/>
</dbReference>
<keyword evidence="3" id="KW-0539">Nucleus</keyword>
<dbReference type="InterPro" id="IPR005172">
    <property type="entry name" value="CRC"/>
</dbReference>
<dbReference type="Proteomes" id="UP000002051">
    <property type="component" value="Chromosome 3"/>
</dbReference>
<protein>
    <submittedName>
        <fullName evidence="6">Tesmin/TSO1-like CXC domain protein</fullName>
    </submittedName>
</protein>
<dbReference type="Pfam" id="PF03638">
    <property type="entry name" value="TCR"/>
    <property type="match status" value="2"/>
</dbReference>
<feature type="compositionally biased region" description="Polar residues" evidence="4">
    <location>
        <begin position="33"/>
        <end position="43"/>
    </location>
</feature>
<gene>
    <name evidence="6" type="ordered locus">MTR_3g110122</name>
</gene>
<keyword evidence="8" id="KW-1185">Reference proteome</keyword>
<feature type="region of interest" description="Disordered" evidence="4">
    <location>
        <begin position="33"/>
        <end position="102"/>
    </location>
</feature>
<reference evidence="6 8" key="1">
    <citation type="journal article" date="2011" name="Nature">
        <title>The Medicago genome provides insight into the evolution of rhizobial symbioses.</title>
        <authorList>
            <person name="Young N.D."/>
            <person name="Debelle F."/>
            <person name="Oldroyd G.E."/>
            <person name="Geurts R."/>
            <person name="Cannon S.B."/>
            <person name="Udvardi M.K."/>
            <person name="Benedito V.A."/>
            <person name="Mayer K.F."/>
            <person name="Gouzy J."/>
            <person name="Schoof H."/>
            <person name="Van de Peer Y."/>
            <person name="Proost S."/>
            <person name="Cook D.R."/>
            <person name="Meyers B.C."/>
            <person name="Spannagl M."/>
            <person name="Cheung F."/>
            <person name="De Mita S."/>
            <person name="Krishnakumar V."/>
            <person name="Gundlach H."/>
            <person name="Zhou S."/>
            <person name="Mudge J."/>
            <person name="Bharti A.K."/>
            <person name="Murray J.D."/>
            <person name="Naoumkina M.A."/>
            <person name="Rosen B."/>
            <person name="Silverstein K.A."/>
            <person name="Tang H."/>
            <person name="Rombauts S."/>
            <person name="Zhao P.X."/>
            <person name="Zhou P."/>
            <person name="Barbe V."/>
            <person name="Bardou P."/>
            <person name="Bechner M."/>
            <person name="Bellec A."/>
            <person name="Berger A."/>
            <person name="Berges H."/>
            <person name="Bidwell S."/>
            <person name="Bisseling T."/>
            <person name="Choisne N."/>
            <person name="Couloux A."/>
            <person name="Denny R."/>
            <person name="Deshpande S."/>
            <person name="Dai X."/>
            <person name="Doyle J.J."/>
            <person name="Dudez A.M."/>
            <person name="Farmer A.D."/>
            <person name="Fouteau S."/>
            <person name="Franken C."/>
            <person name="Gibelin C."/>
            <person name="Gish J."/>
            <person name="Goldstein S."/>
            <person name="Gonzalez A.J."/>
            <person name="Green P.J."/>
            <person name="Hallab A."/>
            <person name="Hartog M."/>
            <person name="Hua A."/>
            <person name="Humphray S.J."/>
            <person name="Jeong D.H."/>
            <person name="Jing Y."/>
            <person name="Jocker A."/>
            <person name="Kenton S.M."/>
            <person name="Kim D.J."/>
            <person name="Klee K."/>
            <person name="Lai H."/>
            <person name="Lang C."/>
            <person name="Lin S."/>
            <person name="Macmil S.L."/>
            <person name="Magdelenat G."/>
            <person name="Matthews L."/>
            <person name="McCorrison J."/>
            <person name="Monaghan E.L."/>
            <person name="Mun J.H."/>
            <person name="Najar F.Z."/>
            <person name="Nicholson C."/>
            <person name="Noirot C."/>
            <person name="O'Bleness M."/>
            <person name="Paule C.R."/>
            <person name="Poulain J."/>
            <person name="Prion F."/>
            <person name="Qin B."/>
            <person name="Qu C."/>
            <person name="Retzel E.F."/>
            <person name="Riddle C."/>
            <person name="Sallet E."/>
            <person name="Samain S."/>
            <person name="Samson N."/>
            <person name="Sanders I."/>
            <person name="Saurat O."/>
            <person name="Scarpelli C."/>
            <person name="Schiex T."/>
            <person name="Segurens B."/>
            <person name="Severin A.J."/>
            <person name="Sherrier D.J."/>
            <person name="Shi R."/>
            <person name="Sims S."/>
            <person name="Singer S.R."/>
            <person name="Sinharoy S."/>
            <person name="Sterck L."/>
            <person name="Viollet A."/>
            <person name="Wang B.B."/>
            <person name="Wang K."/>
            <person name="Wang M."/>
            <person name="Wang X."/>
            <person name="Warfsmann J."/>
            <person name="Weissenbach J."/>
            <person name="White D.D."/>
            <person name="White J.D."/>
            <person name="Wiley G.B."/>
            <person name="Wincker P."/>
            <person name="Xing Y."/>
            <person name="Yang L."/>
            <person name="Yao Z."/>
            <person name="Ying F."/>
            <person name="Zhai J."/>
            <person name="Zhou L."/>
            <person name="Zuber A."/>
            <person name="Denarie J."/>
            <person name="Dixon R.A."/>
            <person name="May G.D."/>
            <person name="Schwartz D.C."/>
            <person name="Rogers J."/>
            <person name="Quetier F."/>
            <person name="Town C.D."/>
            <person name="Roe B.A."/>
        </authorList>
    </citation>
    <scope>NUCLEOTIDE SEQUENCE [LARGE SCALE GENOMIC DNA]</scope>
    <source>
        <strain evidence="6">A17</strain>
        <strain evidence="7 8">cv. Jemalong A17</strain>
    </source>
</reference>
<evidence type="ECO:0000256" key="4">
    <source>
        <dbReference type="SAM" id="MobiDB-lite"/>
    </source>
</evidence>
<dbReference type="SMART" id="SM01114">
    <property type="entry name" value="CXC"/>
    <property type="match status" value="2"/>
</dbReference>
<dbReference type="GO" id="GO:0006355">
    <property type="term" value="P:regulation of DNA-templated transcription"/>
    <property type="evidence" value="ECO:0000318"/>
    <property type="project" value="GO_Central"/>
</dbReference>
<dbReference type="EMBL" id="CM001219">
    <property type="protein sequence ID" value="KEH36037.1"/>
    <property type="molecule type" value="Genomic_DNA"/>
</dbReference>
<dbReference type="EnsemblPlants" id="KEH36037">
    <property type="protein sequence ID" value="KEH36037"/>
    <property type="gene ID" value="MTR_3g110122"/>
</dbReference>
<accession>A0A072V2F6</accession>
<dbReference type="PANTHER" id="PTHR12446">
    <property type="entry name" value="TESMIN/TSO1-RELATED"/>
    <property type="match status" value="1"/>
</dbReference>
<evidence type="ECO:0000256" key="2">
    <source>
        <dbReference type="ARBA" id="ARBA00007267"/>
    </source>
</evidence>
<evidence type="ECO:0000256" key="1">
    <source>
        <dbReference type="ARBA" id="ARBA00004123"/>
    </source>
</evidence>
<dbReference type="PROSITE" id="PS51634">
    <property type="entry name" value="CRC"/>
    <property type="match status" value="1"/>
</dbReference>
<evidence type="ECO:0000259" key="5">
    <source>
        <dbReference type="PROSITE" id="PS51634"/>
    </source>
</evidence>
<dbReference type="HOGENOM" id="CLU_020949_0_0_1"/>
<feature type="compositionally biased region" description="Pro residues" evidence="4">
    <location>
        <begin position="46"/>
        <end position="58"/>
    </location>
</feature>
<comment type="similarity">
    <text evidence="2">Belongs to the lin-54 family.</text>
</comment>
<feature type="compositionally biased region" description="Low complexity" evidence="4">
    <location>
        <begin position="73"/>
        <end position="88"/>
    </location>
</feature>
<sequence length="596" mass="65811">MEKSETTLDLANRKFARQLDFAAACGGPSYLTLSPPTPQSLSKTIPRPPTPSYLPPPAQMHLDFQSPVRRPWKQSPPQWQQQRTSQSPPVMPHFQSPRPQLVSPVHRLPYSTPKLPVKRFQALNESPSPRSQSQNKAGLKDNTLKKQKRCNCKNSKCLKLYCECYAAGIYCDGCNCQNCHNNLNNEAARKEAIGMTLEKNPNAFRPKIASSPQKPEVSMEEVSEIQLIGRHNKGCHCKKGCLKKYCECFHANVLCSENCKCIDCKNFEGSDVWRIVLQEECSLVQIRQATNAAINGAVGFGPSISGTHITPKKRKIQESFSGKSLTDQPVSMTAQHQRVLLCIIDTVSLDLFNNHLVTLSVVGSPFKFTMSVLADVLQTQNVKNLCSLLVVLSKEAAKTNAEMRGKAARKIKTEKYEASIASSSQLLQDSRNVVRASENHANKDVADAVDIDIHNRPLSPETLKLMCDELDEMFFGNGSANGVAIDNAYQNMIQKSSNSDGYTAVYAEQERLILTKFRDVLGELIILGSIKETMHSSSVKKDVSIEKTPKNNGDSGAETKGILLNNCTANCSIPVATYARTNGHDTTDLSLRLPAD</sequence>
<evidence type="ECO:0000313" key="6">
    <source>
        <dbReference type="EMBL" id="KEH36037.1"/>
    </source>
</evidence>
<evidence type="ECO:0000256" key="3">
    <source>
        <dbReference type="ARBA" id="ARBA00023242"/>
    </source>
</evidence>
<feature type="domain" description="CRC" evidence="5">
    <location>
        <begin position="146"/>
        <end position="269"/>
    </location>
</feature>